<dbReference type="SUPFAM" id="SSF56235">
    <property type="entry name" value="N-terminal nucleophile aminohydrolases (Ntn hydrolases)"/>
    <property type="match status" value="1"/>
</dbReference>
<dbReference type="Gene3D" id="3.60.20.10">
    <property type="entry name" value="Glutamine Phosphoribosylpyrophosphate, subunit 1, domain 1"/>
    <property type="match status" value="1"/>
</dbReference>
<keyword evidence="1 3" id="KW-0963">Cytoplasm</keyword>
<evidence type="ECO:0000256" key="3">
    <source>
        <dbReference type="RuleBase" id="RU004203"/>
    </source>
</evidence>
<dbReference type="AlphaFoldDB" id="A0A4Z1T915"/>
<dbReference type="VEuPathDB" id="GiardiaDB:GMRT_12214"/>
<dbReference type="GO" id="GO:0005737">
    <property type="term" value="C:cytoplasm"/>
    <property type="evidence" value="ECO:0007669"/>
    <property type="project" value="UniProtKB-SubCell"/>
</dbReference>
<dbReference type="InterPro" id="IPR016050">
    <property type="entry name" value="Proteasome_bsu_CS"/>
</dbReference>
<dbReference type="InterPro" id="IPR001353">
    <property type="entry name" value="Proteasome_sua/b"/>
</dbReference>
<dbReference type="OrthoDB" id="204949at2759"/>
<dbReference type="GO" id="GO:0005634">
    <property type="term" value="C:nucleus"/>
    <property type="evidence" value="ECO:0007669"/>
    <property type="project" value="UniProtKB-SubCell"/>
</dbReference>
<dbReference type="InterPro" id="IPR029055">
    <property type="entry name" value="Ntn_hydrolases_N"/>
</dbReference>
<dbReference type="GO" id="GO:0051603">
    <property type="term" value="P:proteolysis involved in protein catabolic process"/>
    <property type="evidence" value="ECO:0007669"/>
    <property type="project" value="InterPro"/>
</dbReference>
<comment type="subcellular location">
    <subcellularLocation>
        <location evidence="3">Cytoplasm</location>
    </subcellularLocation>
    <subcellularLocation>
        <location evidence="3">Nucleus</location>
    </subcellularLocation>
</comment>
<evidence type="ECO:0000256" key="2">
    <source>
        <dbReference type="ARBA" id="ARBA00022942"/>
    </source>
</evidence>
<name>A0A4Z1T915_GIAMU</name>
<protein>
    <recommendedName>
        <fullName evidence="3">Proteasome subunit beta</fullName>
    </recommendedName>
</protein>
<comment type="subunit">
    <text evidence="3">Component of the proteasome complex.</text>
</comment>
<dbReference type="Proteomes" id="UP000315496">
    <property type="component" value="Chromosome 1"/>
</dbReference>
<accession>A0A4Z1T915</accession>
<comment type="function">
    <text evidence="3">Component of the proteasome, a multicatalytic proteinase complex which is characterized by its ability to cleave peptides with Arg, Phe, Tyr, Leu, and Glu adjacent to the leaving group at neutral or slightly basic pH. The proteasome has an ATP-dependent proteolytic activity.</text>
</comment>
<organism evidence="4 5">
    <name type="scientific">Giardia muris</name>
    <dbReference type="NCBI Taxonomy" id="5742"/>
    <lineage>
        <taxon>Eukaryota</taxon>
        <taxon>Metamonada</taxon>
        <taxon>Diplomonadida</taxon>
        <taxon>Hexamitidae</taxon>
        <taxon>Giardiinae</taxon>
        <taxon>Giardia</taxon>
    </lineage>
</organism>
<evidence type="ECO:0000313" key="4">
    <source>
        <dbReference type="EMBL" id="TNJ30633.1"/>
    </source>
</evidence>
<gene>
    <name evidence="4" type="ORF">GMRT_12214</name>
</gene>
<evidence type="ECO:0000313" key="5">
    <source>
        <dbReference type="Proteomes" id="UP000315496"/>
    </source>
</evidence>
<dbReference type="EMBL" id="VDLU01000001">
    <property type="protein sequence ID" value="TNJ30633.1"/>
    <property type="molecule type" value="Genomic_DNA"/>
</dbReference>
<comment type="similarity">
    <text evidence="3">Belongs to the peptidase T1B family.</text>
</comment>
<dbReference type="PANTHER" id="PTHR32194">
    <property type="entry name" value="METALLOPROTEASE TLDD"/>
    <property type="match status" value="1"/>
</dbReference>
<keyword evidence="3" id="KW-0539">Nucleus</keyword>
<proteinExistence type="inferred from homology"/>
<evidence type="ECO:0000256" key="1">
    <source>
        <dbReference type="ARBA" id="ARBA00022490"/>
    </source>
</evidence>
<dbReference type="Pfam" id="PF00227">
    <property type="entry name" value="Proteasome"/>
    <property type="match status" value="1"/>
</dbReference>
<dbReference type="PANTHER" id="PTHR32194:SF10">
    <property type="entry name" value="PROTEASOME SUBUNIT BETA TYPE-3"/>
    <property type="match status" value="1"/>
</dbReference>
<dbReference type="PROSITE" id="PS51476">
    <property type="entry name" value="PROTEASOME_BETA_2"/>
    <property type="match status" value="1"/>
</dbReference>
<comment type="caution">
    <text evidence="4">The sequence shown here is derived from an EMBL/GenBank/DDBJ whole genome shotgun (WGS) entry which is preliminary data.</text>
</comment>
<keyword evidence="5" id="KW-1185">Reference proteome</keyword>
<dbReference type="PROSITE" id="PS00854">
    <property type="entry name" value="PROTEASOME_BETA_1"/>
    <property type="match status" value="1"/>
</dbReference>
<dbReference type="InterPro" id="IPR023333">
    <property type="entry name" value="Proteasome_suB-type"/>
</dbReference>
<keyword evidence="2 3" id="KW-0647">Proteasome</keyword>
<reference evidence="4 5" key="1">
    <citation type="submission" date="2019-05" db="EMBL/GenBank/DDBJ databases">
        <title>The compact genome of Giardia muris reveals important steps in the evolution of intestinal protozoan parasites.</title>
        <authorList>
            <person name="Xu F."/>
            <person name="Jimenez-Gonzalez A."/>
            <person name="Einarsson E."/>
            <person name="Astvaldsson A."/>
            <person name="Peirasmaki D."/>
            <person name="Eckmann L."/>
            <person name="Andersson J.O."/>
            <person name="Svard S.G."/>
            <person name="Jerlstrom-Hultqvist J."/>
        </authorList>
    </citation>
    <scope>NUCLEOTIDE SEQUENCE [LARGE SCALE GENOMIC DNA]</scope>
    <source>
        <strain evidence="4 5">Roberts-Thomson</strain>
    </source>
</reference>
<dbReference type="GO" id="GO:0005839">
    <property type="term" value="C:proteasome core complex"/>
    <property type="evidence" value="ECO:0007669"/>
    <property type="project" value="InterPro"/>
</dbReference>
<sequence length="207" mass="22836">MGNIWEYNGSALVAVRGRDCVAIAADKRLGCGYQTLTAGREERVFQLAPHCLLGLAGLQTDVLTTYRQYRMKANLYAMQEDRPIRPRALARMISHALYSRRFGPYFITPIIAGFEEDGSPYLASMDSIGCLDDEVDFQLGGTAHDFLLGPCETLIRAEMSEAEILSALETIIRSATNRDAYSGWGAHVVILRRDGSVADIPIATRSD</sequence>